<dbReference type="InterPro" id="IPR027806">
    <property type="entry name" value="HARBI1_dom"/>
</dbReference>
<dbReference type="GO" id="GO:0005524">
    <property type="term" value="F:ATP binding"/>
    <property type="evidence" value="ECO:0007669"/>
    <property type="project" value="UniProtKB-UniRule"/>
</dbReference>
<dbReference type="EnsemblPlants" id="EMT05244">
    <property type="protein sequence ID" value="EMT05244"/>
    <property type="gene ID" value="F775_09772"/>
</dbReference>
<dbReference type="PANTHER" id="PTHR45707:SF69">
    <property type="entry name" value="CALCIUM-DEPENDENT LIPID-BINDING (CALB DOMAIN) PLANT PHOSPHORIBOSYLTRANSFERASE FAMILY PROTEIN"/>
    <property type="match status" value="1"/>
</dbReference>
<dbReference type="SUPFAM" id="SSF56112">
    <property type="entry name" value="Protein kinase-like (PK-like)"/>
    <property type="match status" value="1"/>
</dbReference>
<feature type="compositionally biased region" description="Low complexity" evidence="7">
    <location>
        <begin position="824"/>
        <end position="839"/>
    </location>
</feature>
<dbReference type="SMART" id="SM00220">
    <property type="entry name" value="S_TKc"/>
    <property type="match status" value="1"/>
</dbReference>
<dbReference type="Pfam" id="PF13359">
    <property type="entry name" value="DDE_Tnp_4"/>
    <property type="match status" value="1"/>
</dbReference>
<evidence type="ECO:0000256" key="3">
    <source>
        <dbReference type="ARBA" id="ARBA00022723"/>
    </source>
</evidence>
<keyword evidence="6" id="KW-0067">ATP-binding</keyword>
<evidence type="ECO:0000313" key="8">
    <source>
        <dbReference type="EnsemblPlants" id="EMT05244"/>
    </source>
</evidence>
<dbReference type="InterPro" id="IPR000719">
    <property type="entry name" value="Prot_kinase_dom"/>
</dbReference>
<dbReference type="PROSITE" id="PS00108">
    <property type="entry name" value="PROTEIN_KINASE_ST"/>
    <property type="match status" value="1"/>
</dbReference>
<evidence type="ECO:0000256" key="2">
    <source>
        <dbReference type="ARBA" id="ARBA00022679"/>
    </source>
</evidence>
<dbReference type="Pfam" id="PF00069">
    <property type="entry name" value="Pkinase"/>
    <property type="match status" value="1"/>
</dbReference>
<dbReference type="InterPro" id="IPR017441">
    <property type="entry name" value="Protein_kinase_ATP_BS"/>
</dbReference>
<name>M8AV13_AEGTA</name>
<dbReference type="Gene3D" id="3.30.200.20">
    <property type="entry name" value="Phosphorylase Kinase, domain 1"/>
    <property type="match status" value="1"/>
</dbReference>
<dbReference type="PROSITE" id="PS00107">
    <property type="entry name" value="PROTEIN_KINASE_ATP"/>
    <property type="match status" value="1"/>
</dbReference>
<sequence>MSLRQRGAWSCRLGHRASRRVQQGSLAEDLDGGSGGGAHLLARLVGGVTYAARLYLVSAAARLASALAHLDAGATRLAAEIESGTTRSTYSEPGRHPTPHWKRQPGVAVLLEAQAIDIQISSPLSAHRPAGRLPWGTAHSTYLQMDDKISTRHNALERMLIDENAEPTNLPLSLLEDITKCFSDDHQIGVGGFAVVYKGMVGNEAVAVKRLSTTFDMQENKFHKEVECLMKAKHKNIVRFLGYCSDTQGKIVDYEGKMVMADIRNWLLCFEYVPSGSLDKYITDASHGLGWKERYQIIKGICEGLCHLHEKRILHLDLKPANILIDDHMVPKIADFGLSRCLDKEQTRAITSNLCGSLGYLAPEFYSGHVSFASDIYSLGVIIVEILTGQKGYSEDDNVIDSWMIQLETSDQADTLLEQVKVCTKIGIECMDPNPKKRPAARHILDMIDKTESAAYSEETAISFPAKKRKKETAISSSSSHNPRVADAGVWDRVSGPACSDAEFQRAFHMSRATLHSLCHELVIAIAKDTTLCAAIPVHQHVGGDAAPAAMNGRRVWVRERSTEWWDRLSGLACPDAEFRQAFRMSRATFDAICDELGAAIAKEDTALRAAIPAQQRFAVCVWRLATGEPLREVSRRFGLGISTCYNIVLQVCAALTGVLMPKAIRLPLDSPEVTASRFEALSWIPGIVGAVCTDHIPIGPPKENVAEYYNRCLTERMNKASYSVALQAVVDADGTFTDVCIGLPGSLSDTAVFEQSALHARCEAGLFGDNQYWLVGGPRYPLKDWMLVPYAYQNLTWAPSTSVSRLRTELRGARYRGSRHGGASCSAAPSPSCQTFTT</sequence>
<keyword evidence="4" id="KW-0547">Nucleotide-binding</keyword>
<comment type="cofactor">
    <cofactor evidence="1">
        <name>a divalent metal cation</name>
        <dbReference type="ChEBI" id="CHEBI:60240"/>
    </cofactor>
</comment>
<dbReference type="GO" id="GO:0046872">
    <property type="term" value="F:metal ion binding"/>
    <property type="evidence" value="ECO:0007669"/>
    <property type="project" value="UniProtKB-KW"/>
</dbReference>
<organism evidence="8">
    <name type="scientific">Aegilops tauschii</name>
    <name type="common">Tausch's goatgrass</name>
    <name type="synonym">Aegilops squarrosa</name>
    <dbReference type="NCBI Taxonomy" id="37682"/>
    <lineage>
        <taxon>Eukaryota</taxon>
        <taxon>Viridiplantae</taxon>
        <taxon>Streptophyta</taxon>
        <taxon>Embryophyta</taxon>
        <taxon>Tracheophyta</taxon>
        <taxon>Spermatophyta</taxon>
        <taxon>Magnoliopsida</taxon>
        <taxon>Liliopsida</taxon>
        <taxon>Poales</taxon>
        <taxon>Poaceae</taxon>
        <taxon>BOP clade</taxon>
        <taxon>Pooideae</taxon>
        <taxon>Triticodae</taxon>
        <taxon>Triticeae</taxon>
        <taxon>Triticinae</taxon>
        <taxon>Aegilops</taxon>
    </lineage>
</organism>
<reference evidence="8" key="1">
    <citation type="submission" date="2015-06" db="UniProtKB">
        <authorList>
            <consortium name="EnsemblPlants"/>
        </authorList>
    </citation>
    <scope>IDENTIFICATION</scope>
</reference>
<keyword evidence="5" id="KW-0418">Kinase</keyword>
<dbReference type="PROSITE" id="PS50011">
    <property type="entry name" value="PROTEIN_KINASE_DOM"/>
    <property type="match status" value="1"/>
</dbReference>
<evidence type="ECO:0000256" key="1">
    <source>
        <dbReference type="ARBA" id="ARBA00001968"/>
    </source>
</evidence>
<dbReference type="GO" id="GO:0004672">
    <property type="term" value="F:protein kinase activity"/>
    <property type="evidence" value="ECO:0007669"/>
    <property type="project" value="InterPro"/>
</dbReference>
<dbReference type="PANTHER" id="PTHR45707">
    <property type="entry name" value="C2 CALCIUM/LIPID-BINDING PLANT PHOSPHORIBOSYLTRANSFERASE FAMILY PROTEIN"/>
    <property type="match status" value="1"/>
</dbReference>
<evidence type="ECO:0000256" key="4">
    <source>
        <dbReference type="ARBA" id="ARBA00022741"/>
    </source>
</evidence>
<evidence type="ECO:0000256" key="7">
    <source>
        <dbReference type="SAM" id="MobiDB-lite"/>
    </source>
</evidence>
<dbReference type="InterPro" id="IPR011009">
    <property type="entry name" value="Kinase-like_dom_sf"/>
</dbReference>
<feature type="region of interest" description="Disordered" evidence="7">
    <location>
        <begin position="818"/>
        <end position="839"/>
    </location>
</feature>
<protein>
    <submittedName>
        <fullName evidence="8">Cysteine-rich receptor-like protein kinase 25</fullName>
    </submittedName>
</protein>
<dbReference type="FunFam" id="3.30.200.20:FF:000465">
    <property type="entry name" value="Cysteine-rich receptor-like protein kinase 6"/>
    <property type="match status" value="1"/>
</dbReference>
<dbReference type="AlphaFoldDB" id="M8AV13"/>
<proteinExistence type="predicted"/>
<evidence type="ECO:0000256" key="5">
    <source>
        <dbReference type="ARBA" id="ARBA00022777"/>
    </source>
</evidence>
<dbReference type="Gene3D" id="1.10.510.10">
    <property type="entry name" value="Transferase(Phosphotransferase) domain 1"/>
    <property type="match status" value="1"/>
</dbReference>
<accession>M8AV13</accession>
<evidence type="ECO:0000256" key="6">
    <source>
        <dbReference type="ARBA" id="ARBA00022840"/>
    </source>
</evidence>
<keyword evidence="2" id="KW-0808">Transferase</keyword>
<keyword evidence="3" id="KW-0479">Metal-binding</keyword>
<dbReference type="FunFam" id="1.10.510.10:FF:000870">
    <property type="entry name" value="OSJNBa0016N04.16-like protein"/>
    <property type="match status" value="1"/>
</dbReference>
<dbReference type="InterPro" id="IPR008271">
    <property type="entry name" value="Ser/Thr_kinase_AS"/>
</dbReference>